<proteinExistence type="predicted"/>
<sequence>MFDPRVDDFEMAPWTSYDAASALTGTRARAAAEEVAQRISEETQQYLGQPHQSYYDSANRNRPTSRGEAFRAFSGTARRRDREYNNHGLPEHRSADRDYRQADQHVQPAGPPVVPRSTSPWRTIPSAQTPSLYRRRGVALEADTRSSRSTQYAMEGPTSLFQPQPSPHPHYGFFGNFRYMASQPEPSIQTEPELGPFSPPLRMPEVQSGMNMPDQTRHIVRYTDPYSIDQEHLADIVILDLPVLYGQDPHNLEYRFYSQFLSRAFSYWGPVRAELDSHTIWCALV</sequence>
<protein>
    <submittedName>
        <fullName evidence="2">Uncharacterized protein</fullName>
    </submittedName>
</protein>
<dbReference type="Proteomes" id="UP001056384">
    <property type="component" value="Chromosome 2"/>
</dbReference>
<name>A0A9Q9AS76_9PEZI</name>
<gene>
    <name evidence="2" type="ORF">Slin15195_G031000</name>
</gene>
<evidence type="ECO:0000313" key="2">
    <source>
        <dbReference type="EMBL" id="USW49781.1"/>
    </source>
</evidence>
<keyword evidence="3" id="KW-1185">Reference proteome</keyword>
<feature type="compositionally biased region" description="Basic and acidic residues" evidence="1">
    <location>
        <begin position="78"/>
        <end position="103"/>
    </location>
</feature>
<feature type="compositionally biased region" description="Polar residues" evidence="1">
    <location>
        <begin position="43"/>
        <end position="64"/>
    </location>
</feature>
<accession>A0A9Q9AS76</accession>
<organism evidence="2 3">
    <name type="scientific">Septoria linicola</name>
    <dbReference type="NCBI Taxonomy" id="215465"/>
    <lineage>
        <taxon>Eukaryota</taxon>
        <taxon>Fungi</taxon>
        <taxon>Dikarya</taxon>
        <taxon>Ascomycota</taxon>
        <taxon>Pezizomycotina</taxon>
        <taxon>Dothideomycetes</taxon>
        <taxon>Dothideomycetidae</taxon>
        <taxon>Mycosphaerellales</taxon>
        <taxon>Mycosphaerellaceae</taxon>
        <taxon>Septoria</taxon>
    </lineage>
</organism>
<reference evidence="2" key="1">
    <citation type="submission" date="2022-06" db="EMBL/GenBank/DDBJ databases">
        <title>Complete genome sequences of two strains of the flax pathogen Septoria linicola.</title>
        <authorList>
            <person name="Lapalu N."/>
            <person name="Simon A."/>
            <person name="Demenou B."/>
            <person name="Paumier D."/>
            <person name="Guillot M.-P."/>
            <person name="Gout L."/>
            <person name="Valade R."/>
        </authorList>
    </citation>
    <scope>NUCLEOTIDE SEQUENCE</scope>
    <source>
        <strain evidence="2">SE15195</strain>
    </source>
</reference>
<feature type="region of interest" description="Disordered" evidence="1">
    <location>
        <begin position="43"/>
        <end position="151"/>
    </location>
</feature>
<feature type="compositionally biased region" description="Polar residues" evidence="1">
    <location>
        <begin position="116"/>
        <end position="131"/>
    </location>
</feature>
<evidence type="ECO:0000256" key="1">
    <source>
        <dbReference type="SAM" id="MobiDB-lite"/>
    </source>
</evidence>
<dbReference type="EMBL" id="CP099419">
    <property type="protein sequence ID" value="USW49781.1"/>
    <property type="molecule type" value="Genomic_DNA"/>
</dbReference>
<evidence type="ECO:0000313" key="3">
    <source>
        <dbReference type="Proteomes" id="UP001056384"/>
    </source>
</evidence>
<dbReference type="AlphaFoldDB" id="A0A9Q9AS76"/>